<dbReference type="PANTHER" id="PTHR47510:SF3">
    <property type="entry name" value="ENDO_EXONUCLEASE_PHOSPHATASE DOMAIN-CONTAINING PROTEIN"/>
    <property type="match status" value="1"/>
</dbReference>
<reference evidence="1" key="3">
    <citation type="submission" date="2025-09" db="UniProtKB">
        <authorList>
            <consortium name="Ensembl"/>
        </authorList>
    </citation>
    <scope>IDENTIFICATION</scope>
</reference>
<protein>
    <recommendedName>
        <fullName evidence="3">Reverse transcriptase domain-containing protein</fullName>
    </recommendedName>
</protein>
<evidence type="ECO:0000313" key="2">
    <source>
        <dbReference type="Proteomes" id="UP000018468"/>
    </source>
</evidence>
<keyword evidence="2" id="KW-1185">Reference proteome</keyword>
<dbReference type="AlphaFoldDB" id="W5MVV3"/>
<dbReference type="HOGENOM" id="CLU_000680_8_1_1"/>
<dbReference type="GeneTree" id="ENSGT00930000151560"/>
<dbReference type="Proteomes" id="UP000018468">
    <property type="component" value="Linkage group LG14"/>
</dbReference>
<accession>W5MVV3</accession>
<dbReference type="eggNOG" id="KOG1075">
    <property type="taxonomic scope" value="Eukaryota"/>
</dbReference>
<reference evidence="1" key="2">
    <citation type="submission" date="2025-08" db="UniProtKB">
        <authorList>
            <consortium name="Ensembl"/>
        </authorList>
    </citation>
    <scope>IDENTIFICATION</scope>
</reference>
<evidence type="ECO:0000313" key="1">
    <source>
        <dbReference type="Ensembl" id="ENSLOCP00000012512.1"/>
    </source>
</evidence>
<dbReference type="EMBL" id="AHAT01012820">
    <property type="status" value="NOT_ANNOTATED_CDS"/>
    <property type="molecule type" value="Genomic_DNA"/>
</dbReference>
<dbReference type="OMA" id="EDISDCT"/>
<proteinExistence type="predicted"/>
<dbReference type="Ensembl" id="ENSLOCT00000012534.1">
    <property type="protein sequence ID" value="ENSLOCP00000012512.1"/>
    <property type="gene ID" value="ENSLOCG00000010220.1"/>
</dbReference>
<dbReference type="InParanoid" id="W5MVV3"/>
<dbReference type="EMBL" id="AHAT01012821">
    <property type="status" value="NOT_ANNOTATED_CDS"/>
    <property type="molecule type" value="Genomic_DNA"/>
</dbReference>
<organism evidence="1 2">
    <name type="scientific">Lepisosteus oculatus</name>
    <name type="common">Spotted gar</name>
    <dbReference type="NCBI Taxonomy" id="7918"/>
    <lineage>
        <taxon>Eukaryota</taxon>
        <taxon>Metazoa</taxon>
        <taxon>Chordata</taxon>
        <taxon>Craniata</taxon>
        <taxon>Vertebrata</taxon>
        <taxon>Euteleostomi</taxon>
        <taxon>Actinopterygii</taxon>
        <taxon>Neopterygii</taxon>
        <taxon>Holostei</taxon>
        <taxon>Semionotiformes</taxon>
        <taxon>Lepisosteidae</taxon>
        <taxon>Lepisosteus</taxon>
    </lineage>
</organism>
<reference evidence="2" key="1">
    <citation type="submission" date="2011-12" db="EMBL/GenBank/DDBJ databases">
        <title>The Draft Genome of Lepisosteus oculatus.</title>
        <authorList>
            <consortium name="The Broad Institute Genome Assembly &amp; Analysis Group"/>
            <consortium name="Computational R&amp;D Group"/>
            <consortium name="and Sequencing Platform"/>
            <person name="Di Palma F."/>
            <person name="Alfoldi J."/>
            <person name="Johnson J."/>
            <person name="Berlin A."/>
            <person name="Gnerre S."/>
            <person name="Jaffe D."/>
            <person name="MacCallum I."/>
            <person name="Young S."/>
            <person name="Walker B.J."/>
            <person name="Lander E.S."/>
            <person name="Lindblad-Toh K."/>
        </authorList>
    </citation>
    <scope>NUCLEOTIDE SEQUENCE [LARGE SCALE GENOMIC DNA]</scope>
</reference>
<dbReference type="PANTHER" id="PTHR47510">
    <property type="entry name" value="REVERSE TRANSCRIPTASE DOMAIN-CONTAINING PROTEIN"/>
    <property type="match status" value="1"/>
</dbReference>
<dbReference type="STRING" id="7918.ENSLOCP00000012512"/>
<evidence type="ECO:0008006" key="3">
    <source>
        <dbReference type="Google" id="ProtNLM"/>
    </source>
</evidence>
<sequence>MDFTEEHHTHFHKSQLNLITYYSGGRTSQIDYWMMRRRDFKMVTDTKVIPYNSIAPQHRLLVLDAKVRLVQIQTPVRPTTKIERIKWWKLPEHRAVVKATLGPLVPNSRSTVGEDWNDLAEHVKTCTATTLGTTKPNRRFIDKQTWWWNNDVQQATKAKKDAYKTWRQTKCSEDLVRYRALKSTAKRTMGTAKVAHYQDLYDQLDTPGGANKIYQLTRARDRATQDLGHVINIKGENGQMLQKPKDILQRWTDYFEKICNKEFPHLPLPAADAISGPVPTTTIAEVTTAINKLKSGKASGPDDIPAQVWKLLGTQGAAWLADLFNKITEEKAPPETWQTSITVPICKRKGDVNDRSNY</sequence>
<name>W5MVV3_LEPOC</name>